<name>L0DTD9_SINAD</name>
<keyword evidence="2" id="KW-0614">Plasmid</keyword>
<dbReference type="HOGENOM" id="CLU_833926_0_0_0"/>
<evidence type="ECO:0000256" key="1">
    <source>
        <dbReference type="SAM" id="MobiDB-lite"/>
    </source>
</evidence>
<dbReference type="Proteomes" id="UP000010798">
    <property type="component" value="Plasmid pSINAC02"/>
</dbReference>
<dbReference type="Pfam" id="PF13730">
    <property type="entry name" value="HTH_36"/>
    <property type="match status" value="1"/>
</dbReference>
<keyword evidence="3" id="KW-1185">Reference proteome</keyword>
<reference evidence="2 3" key="1">
    <citation type="submission" date="2012-02" db="EMBL/GenBank/DDBJ databases">
        <title>Complete sequence of plasmid 2 of Singulisphaera acidiphila DSM 18658.</title>
        <authorList>
            <consortium name="US DOE Joint Genome Institute (JGI-PGF)"/>
            <person name="Lucas S."/>
            <person name="Copeland A."/>
            <person name="Lapidus A."/>
            <person name="Glavina del Rio T."/>
            <person name="Dalin E."/>
            <person name="Tice H."/>
            <person name="Bruce D."/>
            <person name="Goodwin L."/>
            <person name="Pitluck S."/>
            <person name="Peters L."/>
            <person name="Ovchinnikova G."/>
            <person name="Chertkov O."/>
            <person name="Kyrpides N."/>
            <person name="Mavromatis K."/>
            <person name="Ivanova N."/>
            <person name="Brettin T."/>
            <person name="Detter J.C."/>
            <person name="Han C."/>
            <person name="Larimer F."/>
            <person name="Land M."/>
            <person name="Hauser L."/>
            <person name="Markowitz V."/>
            <person name="Cheng J.-F."/>
            <person name="Hugenholtz P."/>
            <person name="Woyke T."/>
            <person name="Wu D."/>
            <person name="Tindall B."/>
            <person name="Pomrenke H."/>
            <person name="Brambilla E."/>
            <person name="Klenk H.-P."/>
            <person name="Eisen J.A."/>
        </authorList>
    </citation>
    <scope>NUCLEOTIDE SEQUENCE [LARGE SCALE GENOMIC DNA]</scope>
    <source>
        <strain evidence="3">ATCC BAA-1392 / DSM 18658 / VKM B-2454 / MOB10</strain>
        <plasmid evidence="2 3">pSINAC02</plasmid>
    </source>
</reference>
<feature type="compositionally biased region" description="Basic and acidic residues" evidence="1">
    <location>
        <begin position="324"/>
        <end position="333"/>
    </location>
</feature>
<feature type="compositionally biased region" description="Basic and acidic residues" evidence="1">
    <location>
        <begin position="191"/>
        <end position="202"/>
    </location>
</feature>
<evidence type="ECO:0000313" key="3">
    <source>
        <dbReference type="Proteomes" id="UP000010798"/>
    </source>
</evidence>
<accession>L0DTD9</accession>
<dbReference type="AlphaFoldDB" id="L0DTD9"/>
<dbReference type="KEGG" id="saci:Sinac_7605"/>
<sequence length="333" mass="37105">MGKRRVSSPKGQGREWAIMLPVFSFSEIRMSDRARVMLLVLEGMARERSYCWPSNDRLVEITGKCLRSVQDALNDLESPQDPAETRWIKRVFSDPKRRERRGIIMLRRIDPTKPAADSAEAVAKATAAILECDNLHSLHAESHAHSVQKSASELIKNKNNNNLRLQETSNSVAHEITLPVVGWPETTSGEGDVREEATTSESRDACQADLAEQLAKLVDLNGKPARQAVIRIATKVAELLLDDHSVKKHCQLLWRVQNGELSQETYMQAFDGTYGKIAKNKIGVLGSYFIRTLEAIEANQAHEEVENDCQSGRGADHSALPRSATRDRDAATI</sequence>
<dbReference type="EMBL" id="CP003366">
    <property type="protein sequence ID" value="AGA31636.1"/>
    <property type="molecule type" value="Genomic_DNA"/>
</dbReference>
<protein>
    <submittedName>
        <fullName evidence="2">Uncharacterized protein</fullName>
    </submittedName>
</protein>
<gene>
    <name evidence="2" type="ordered locus">Sinac_7605</name>
</gene>
<organism evidence="2 3">
    <name type="scientific">Singulisphaera acidiphila (strain ATCC BAA-1392 / DSM 18658 / VKM B-2454 / MOB10)</name>
    <dbReference type="NCBI Taxonomy" id="886293"/>
    <lineage>
        <taxon>Bacteria</taxon>
        <taxon>Pseudomonadati</taxon>
        <taxon>Planctomycetota</taxon>
        <taxon>Planctomycetia</taxon>
        <taxon>Isosphaerales</taxon>
        <taxon>Isosphaeraceae</taxon>
        <taxon>Singulisphaera</taxon>
    </lineage>
</organism>
<proteinExistence type="predicted"/>
<feature type="region of interest" description="Disordered" evidence="1">
    <location>
        <begin position="304"/>
        <end position="333"/>
    </location>
</feature>
<geneLocation type="plasmid" evidence="2 3">
    <name>pSINAC02</name>
</geneLocation>
<evidence type="ECO:0000313" key="2">
    <source>
        <dbReference type="EMBL" id="AGA31636.1"/>
    </source>
</evidence>
<feature type="region of interest" description="Disordered" evidence="1">
    <location>
        <begin position="183"/>
        <end position="202"/>
    </location>
</feature>